<proteinExistence type="predicted"/>
<evidence type="ECO:0000256" key="1">
    <source>
        <dbReference type="SAM" id="MobiDB-lite"/>
    </source>
</evidence>
<sequence length="268" mass="28588">MSTFRILDQAPQYLLPDGRVNAGGSLTFYETDLTTPKLTWSDPDQTTPNPNPMPLDAAGRTLYDVWGEGEYGAVMRDAAGVAIWTRNNVRLGGDAGQEIPALVAGQFLTNDGSNLQWAPIREVPDPTGSNGQVLSTDGTNFNWIPLPEPPESDIGVQVGAAGYQWTNGLLIQWGAGQAPASGDKSTSEAVEFPILFDDTPYFVGLTPRLGTITSNGSLVCATYTNPGSSGFNANFSLADDDNKSWKAINVAVPFTWMAIGKKATRPDA</sequence>
<dbReference type="AlphaFoldDB" id="E6WS77"/>
<organism evidence="3 4">
    <name type="scientific">Pseudoxanthomonas suwonensis (strain 11-1)</name>
    <dbReference type="NCBI Taxonomy" id="743721"/>
    <lineage>
        <taxon>Bacteria</taxon>
        <taxon>Pseudomonadati</taxon>
        <taxon>Pseudomonadota</taxon>
        <taxon>Gammaproteobacteria</taxon>
        <taxon>Lysobacterales</taxon>
        <taxon>Lysobacteraceae</taxon>
        <taxon>Pseudoxanthomonas</taxon>
    </lineage>
</organism>
<dbReference type="KEGG" id="psu:Psesu_1177"/>
<dbReference type="STRING" id="743721.Psesu_1177"/>
<dbReference type="RefSeq" id="WP_013534855.1">
    <property type="nucleotide sequence ID" value="NC_014924.1"/>
</dbReference>
<reference evidence="3 4" key="1">
    <citation type="submission" date="2011-01" db="EMBL/GenBank/DDBJ databases">
        <title>Complete sequence of Pseudoxanthomonas suwonensis 11-1.</title>
        <authorList>
            <consortium name="US DOE Joint Genome Institute"/>
            <person name="Lucas S."/>
            <person name="Copeland A."/>
            <person name="Lapidus A."/>
            <person name="Cheng J.-F."/>
            <person name="Goodwin L."/>
            <person name="Pitluck S."/>
            <person name="Teshima H."/>
            <person name="Detter J.C."/>
            <person name="Han C."/>
            <person name="Tapia R."/>
            <person name="Land M."/>
            <person name="Hauser L."/>
            <person name="Kyrpides N."/>
            <person name="Ivanova N."/>
            <person name="Ovchinnikova G."/>
            <person name="Siebers A.K."/>
            <person name="Allgaier M."/>
            <person name="Thelen M.P."/>
            <person name="Hugenholtz P."/>
            <person name="Gladden J."/>
            <person name="Woyke T."/>
        </authorList>
    </citation>
    <scope>NUCLEOTIDE SEQUENCE [LARGE SCALE GENOMIC DNA]</scope>
    <source>
        <strain evidence="4">11-1</strain>
    </source>
</reference>
<evidence type="ECO:0000313" key="4">
    <source>
        <dbReference type="Proteomes" id="UP000008632"/>
    </source>
</evidence>
<gene>
    <name evidence="3" type="ordered locus">Psesu_1177</name>
</gene>
<name>E6WS77_PSEUU</name>
<dbReference type="InterPro" id="IPR054075">
    <property type="entry name" value="Gp53-like_C"/>
</dbReference>
<dbReference type="eggNOG" id="ENOG5031VEA">
    <property type="taxonomic scope" value="Bacteria"/>
</dbReference>
<protein>
    <recommendedName>
        <fullName evidence="2">Putative tail fiber protein gp53-like C-terminal domain-containing protein</fullName>
    </recommendedName>
</protein>
<accession>E6WS77</accession>
<dbReference type="Gene3D" id="2.60.40.3940">
    <property type="match status" value="1"/>
</dbReference>
<feature type="domain" description="Putative tail fiber protein gp53-like C-terminal" evidence="2">
    <location>
        <begin position="167"/>
        <end position="260"/>
    </location>
</feature>
<dbReference type="OrthoDB" id="6038362at2"/>
<dbReference type="EMBL" id="CP002446">
    <property type="protein sequence ID" value="ADV27026.1"/>
    <property type="molecule type" value="Genomic_DNA"/>
</dbReference>
<feature type="compositionally biased region" description="Polar residues" evidence="1">
    <location>
        <begin position="37"/>
        <end position="48"/>
    </location>
</feature>
<evidence type="ECO:0000259" key="2">
    <source>
        <dbReference type="Pfam" id="PF21882"/>
    </source>
</evidence>
<feature type="region of interest" description="Disordered" evidence="1">
    <location>
        <begin position="37"/>
        <end position="56"/>
    </location>
</feature>
<dbReference type="Proteomes" id="UP000008632">
    <property type="component" value="Chromosome"/>
</dbReference>
<evidence type="ECO:0000313" key="3">
    <source>
        <dbReference type="EMBL" id="ADV27026.1"/>
    </source>
</evidence>
<keyword evidence="4" id="KW-1185">Reference proteome</keyword>
<dbReference type="HOGENOM" id="CLU_1069402_0_0_6"/>
<dbReference type="Pfam" id="PF21882">
    <property type="entry name" value="Gp53-like_C"/>
    <property type="match status" value="1"/>
</dbReference>